<feature type="region of interest" description="Disordered" evidence="1">
    <location>
        <begin position="38"/>
        <end position="209"/>
    </location>
</feature>
<feature type="compositionally biased region" description="Pro residues" evidence="1">
    <location>
        <begin position="85"/>
        <end position="100"/>
    </location>
</feature>
<sequence length="209" mass="22777">MDQPGWTLTAPGPSPAPGSIARQESVIEEMVMSMAEAYKSAQQGKVPSSPATSTPPAPSPENQQYHPLAAANLHQQAAPGYLPTPYQPQPQPQMTPPTYPPQQHYATSPPTQYPYQYGAPQYGDPQYGVHPQIPPQQPYPTPALPQNPLQPYPPQPSYQAAPQHPQQSQYQQYPPRGYAPAPAYPQAPPAGYGYSQPAAPYGYPIQQQR</sequence>
<dbReference type="AlphaFoldDB" id="E4YKH8"/>
<dbReference type="PRINTS" id="PR01217">
    <property type="entry name" value="PRICHEXTENSN"/>
</dbReference>
<feature type="compositionally biased region" description="Low complexity" evidence="1">
    <location>
        <begin position="157"/>
        <end position="181"/>
    </location>
</feature>
<feature type="compositionally biased region" description="Pro residues" evidence="1">
    <location>
        <begin position="132"/>
        <end position="156"/>
    </location>
</feature>
<evidence type="ECO:0000313" key="2">
    <source>
        <dbReference type="EMBL" id="CBY35989.1"/>
    </source>
</evidence>
<reference evidence="2" key="1">
    <citation type="journal article" date="2010" name="Science">
        <title>Plasticity of animal genome architecture unmasked by rapid evolution of a pelagic tunicate.</title>
        <authorList>
            <person name="Denoeud F."/>
            <person name="Henriet S."/>
            <person name="Mungpakdee S."/>
            <person name="Aury J.M."/>
            <person name="Da Silva C."/>
            <person name="Brinkmann H."/>
            <person name="Mikhaleva J."/>
            <person name="Olsen L.C."/>
            <person name="Jubin C."/>
            <person name="Canestro C."/>
            <person name="Bouquet J.M."/>
            <person name="Danks G."/>
            <person name="Poulain J."/>
            <person name="Campsteijn C."/>
            <person name="Adamski M."/>
            <person name="Cross I."/>
            <person name="Yadetie F."/>
            <person name="Muffato M."/>
            <person name="Louis A."/>
            <person name="Butcher S."/>
            <person name="Tsagkogeorga G."/>
            <person name="Konrad A."/>
            <person name="Singh S."/>
            <person name="Jensen M.F."/>
            <person name="Cong E.H."/>
            <person name="Eikeseth-Otteraa H."/>
            <person name="Noel B."/>
            <person name="Anthouard V."/>
            <person name="Porcel B.M."/>
            <person name="Kachouri-Lafond R."/>
            <person name="Nishino A."/>
            <person name="Ugolini M."/>
            <person name="Chourrout P."/>
            <person name="Nishida H."/>
            <person name="Aasland R."/>
            <person name="Huzurbazar S."/>
            <person name="Westhof E."/>
            <person name="Delsuc F."/>
            <person name="Lehrach H."/>
            <person name="Reinhardt R."/>
            <person name="Weissenbach J."/>
            <person name="Roy S.W."/>
            <person name="Artiguenave F."/>
            <person name="Postlethwait J.H."/>
            <person name="Manak J.R."/>
            <person name="Thompson E.M."/>
            <person name="Jaillon O."/>
            <person name="Du Pasquier L."/>
            <person name="Boudinot P."/>
            <person name="Liberles D.A."/>
            <person name="Volff J.N."/>
            <person name="Philippe H."/>
            <person name="Lenhard B."/>
            <person name="Roest Crollius H."/>
            <person name="Wincker P."/>
            <person name="Chourrout D."/>
        </authorList>
    </citation>
    <scope>NUCLEOTIDE SEQUENCE [LARGE SCALE GENOMIC DNA]</scope>
</reference>
<dbReference type="EMBL" id="FN654706">
    <property type="protein sequence ID" value="CBY35989.1"/>
    <property type="molecule type" value="Genomic_DNA"/>
</dbReference>
<evidence type="ECO:0000256" key="1">
    <source>
        <dbReference type="SAM" id="MobiDB-lite"/>
    </source>
</evidence>
<feature type="compositionally biased region" description="Low complexity" evidence="1">
    <location>
        <begin position="109"/>
        <end position="128"/>
    </location>
</feature>
<protein>
    <submittedName>
        <fullName evidence="2">Uncharacterized protein</fullName>
    </submittedName>
</protein>
<gene>
    <name evidence="2" type="ORF">GSOID_T00028465001</name>
</gene>
<accession>E4YKH8</accession>
<feature type="region of interest" description="Disordered" evidence="1">
    <location>
        <begin position="1"/>
        <end position="23"/>
    </location>
</feature>
<name>E4YKH8_OIKDI</name>
<organism evidence="2">
    <name type="scientific">Oikopleura dioica</name>
    <name type="common">Tunicate</name>
    <dbReference type="NCBI Taxonomy" id="34765"/>
    <lineage>
        <taxon>Eukaryota</taxon>
        <taxon>Metazoa</taxon>
        <taxon>Chordata</taxon>
        <taxon>Tunicata</taxon>
        <taxon>Appendicularia</taxon>
        <taxon>Copelata</taxon>
        <taxon>Oikopleuridae</taxon>
        <taxon>Oikopleura</taxon>
    </lineage>
</organism>
<proteinExistence type="predicted"/>
<dbReference type="Proteomes" id="UP000011014">
    <property type="component" value="Unassembled WGS sequence"/>
</dbReference>